<protein>
    <submittedName>
        <fullName evidence="1">Uncharacterized protein</fullName>
    </submittedName>
</protein>
<organism evidence="1 2">
    <name type="scientific">Aspergillus fumigatus (strain ATCC MYA-4609 / CBS 101355 / FGSC A1100 / Af293)</name>
    <name type="common">Neosartorya fumigata</name>
    <dbReference type="NCBI Taxonomy" id="330879"/>
    <lineage>
        <taxon>Eukaryota</taxon>
        <taxon>Fungi</taxon>
        <taxon>Dikarya</taxon>
        <taxon>Ascomycota</taxon>
        <taxon>Pezizomycotina</taxon>
        <taxon>Eurotiomycetes</taxon>
        <taxon>Eurotiomycetidae</taxon>
        <taxon>Eurotiales</taxon>
        <taxon>Aspergillaceae</taxon>
        <taxon>Aspergillus</taxon>
        <taxon>Aspergillus subgen. Fumigati</taxon>
    </lineage>
</organism>
<dbReference type="Proteomes" id="UP000002530">
    <property type="component" value="Unassembled WGS sequence"/>
</dbReference>
<name>Q4WYN0_ASPFU</name>
<dbReference type="AlphaFoldDB" id="Q4WYN0"/>
<comment type="caution">
    <text evidence="1">The sequence shown here is derived from an EMBL/GenBank/DDBJ whole genome shotgun (WGS) entry which is preliminary data.</text>
</comment>
<dbReference type="GeneID" id="3512128"/>
<dbReference type="InParanoid" id="Q4WYN0"/>
<evidence type="ECO:0000313" key="2">
    <source>
        <dbReference type="Proteomes" id="UP000002530"/>
    </source>
</evidence>
<dbReference type="RefSeq" id="XP_754261.1">
    <property type="nucleotide sequence ID" value="XM_749168.1"/>
</dbReference>
<sequence>MSPCQEFTFVIPDQHIARAREVLLTANFASCCQDDCRLVQPTNRSPRPYAHFILANMERPSDEIPGWHYFRLDLHKKSQLLWTLPDIPLGAPAPDNPNYMLVTDNQLDKYNPRSGLGREPYTHHPVKIPTLPRYAESLAYMYLRECLPRPGGCSRAGFWLREMSYIGQYCRLQTADLEARIQRLWQLQYHPSGLHRMFRHGDRLAAELSNANFFPLEEEEGE</sequence>
<evidence type="ECO:0000313" key="1">
    <source>
        <dbReference type="EMBL" id="EAL92223.1"/>
    </source>
</evidence>
<keyword evidence="2" id="KW-1185">Reference proteome</keyword>
<dbReference type="EMBL" id="AAHF01000002">
    <property type="protein sequence ID" value="EAL92223.1"/>
    <property type="molecule type" value="Genomic_DNA"/>
</dbReference>
<dbReference type="HOGENOM" id="CLU_075141_0_0_1"/>
<dbReference type="KEGG" id="afm:AFUA_3G13630"/>
<dbReference type="eggNOG" id="ENOG502RPEZ">
    <property type="taxonomic scope" value="Eukaryota"/>
</dbReference>
<accession>Q4WYN0</accession>
<dbReference type="OrthoDB" id="4499271at2759"/>
<proteinExistence type="predicted"/>
<dbReference type="OMA" id="FILANME"/>
<reference evidence="1 2" key="1">
    <citation type="journal article" date="2005" name="Nature">
        <title>Genomic sequence of the pathogenic and allergenic filamentous fungus Aspergillus fumigatus.</title>
        <authorList>
            <person name="Nierman W.C."/>
            <person name="Pain A."/>
            <person name="Anderson M.J."/>
            <person name="Wortman J.R."/>
            <person name="Kim H.S."/>
            <person name="Arroyo J."/>
            <person name="Berriman M."/>
            <person name="Abe K."/>
            <person name="Archer D.B."/>
            <person name="Bermejo C."/>
            <person name="Bennett J."/>
            <person name="Bowyer P."/>
            <person name="Chen D."/>
            <person name="Collins M."/>
            <person name="Coulsen R."/>
            <person name="Davies R."/>
            <person name="Dyer P.S."/>
            <person name="Farman M."/>
            <person name="Fedorova N."/>
            <person name="Fedorova N."/>
            <person name="Feldblyum T.V."/>
            <person name="Fischer R."/>
            <person name="Fosker N."/>
            <person name="Fraser A."/>
            <person name="Garcia J.L."/>
            <person name="Garcia M.J."/>
            <person name="Goble A."/>
            <person name="Goldman G.H."/>
            <person name="Gomi K."/>
            <person name="Griffith-Jones S."/>
            <person name="Gwilliam R."/>
            <person name="Haas B."/>
            <person name="Haas H."/>
            <person name="Harris D."/>
            <person name="Horiuchi H."/>
            <person name="Huang J."/>
            <person name="Humphray S."/>
            <person name="Jimenez J."/>
            <person name="Keller N."/>
            <person name="Khouri H."/>
            <person name="Kitamoto K."/>
            <person name="Kobayashi T."/>
            <person name="Konzack S."/>
            <person name="Kulkarni R."/>
            <person name="Kumagai T."/>
            <person name="Lafon A."/>
            <person name="Latge J.P."/>
            <person name="Li W."/>
            <person name="Lord A."/>
            <person name="Lu C."/>
            <person name="Majoros W.H."/>
            <person name="May G.S."/>
            <person name="Miller B.L."/>
            <person name="Mohamoud Y."/>
            <person name="Molina M."/>
            <person name="Monod M."/>
            <person name="Mouyna I."/>
            <person name="Mulligan S."/>
            <person name="Murphy L."/>
            <person name="O'Neil S."/>
            <person name="Paulsen I."/>
            <person name="Penalva M.A."/>
            <person name="Pertea M."/>
            <person name="Price C."/>
            <person name="Pritchard B.L."/>
            <person name="Quail M.A."/>
            <person name="Rabbinowitsch E."/>
            <person name="Rawlins N."/>
            <person name="Rajandream M.A."/>
            <person name="Reichard U."/>
            <person name="Renauld H."/>
            <person name="Robson G.D."/>
            <person name="Rodriguez de Cordoba S."/>
            <person name="Rodriguez-Pena J.M."/>
            <person name="Ronning C.M."/>
            <person name="Rutter S."/>
            <person name="Salzberg S.L."/>
            <person name="Sanchez M."/>
            <person name="Sanchez-Ferrero J.C."/>
            <person name="Saunders D."/>
            <person name="Seeger K."/>
            <person name="Squares R."/>
            <person name="Squares S."/>
            <person name="Takeuchi M."/>
            <person name="Tekaia F."/>
            <person name="Turner G."/>
            <person name="Vazquez de Aldana C.R."/>
            <person name="Weidman J."/>
            <person name="White O."/>
            <person name="Woodward J."/>
            <person name="Yu J.H."/>
            <person name="Fraser C."/>
            <person name="Galagan J.E."/>
            <person name="Asai K."/>
            <person name="Machida M."/>
            <person name="Hall N."/>
            <person name="Barrell B."/>
            <person name="Denning D.W."/>
        </authorList>
    </citation>
    <scope>NUCLEOTIDE SEQUENCE [LARGE SCALE GENOMIC DNA]</scope>
    <source>
        <strain evidence="1 2">Af293</strain>
    </source>
</reference>
<gene>
    <name evidence="1" type="ORF">AFUA_3G13630</name>
</gene>